<dbReference type="RefSeq" id="WP_123122524.1">
    <property type="nucleotide sequence ID" value="NZ_RJJR01000024.1"/>
</dbReference>
<feature type="transmembrane region" description="Helical" evidence="1">
    <location>
        <begin position="121"/>
        <end position="141"/>
    </location>
</feature>
<feature type="transmembrane region" description="Helical" evidence="1">
    <location>
        <begin position="31"/>
        <end position="56"/>
    </location>
</feature>
<organism evidence="2 3">
    <name type="scientific">Hanamia caeni</name>
    <dbReference type="NCBI Taxonomy" id="2294116"/>
    <lineage>
        <taxon>Bacteria</taxon>
        <taxon>Pseudomonadati</taxon>
        <taxon>Bacteroidota</taxon>
        <taxon>Chitinophagia</taxon>
        <taxon>Chitinophagales</taxon>
        <taxon>Chitinophagaceae</taxon>
        <taxon>Hanamia</taxon>
    </lineage>
</organism>
<evidence type="ECO:0000313" key="3">
    <source>
        <dbReference type="Proteomes" id="UP000267223"/>
    </source>
</evidence>
<keyword evidence="1" id="KW-1133">Transmembrane helix</keyword>
<keyword evidence="1" id="KW-0472">Membrane</keyword>
<evidence type="ECO:0008006" key="4">
    <source>
        <dbReference type="Google" id="ProtNLM"/>
    </source>
</evidence>
<sequence>MIKSQNWWLITIKGLIFIFLGFYVLKFPISGMLGLIIYGSICLFISGFILAVFAFITRKIHTGWRWQLADGILDIILALILLLNIGLTAVTLPYVFAFYGILTGIFWIFQSVFFRRNQYKFWAVVLLAGLLSIAAGVFIFLRPFIAMLSLISFIGILFIVQGFFLTLFSLEISRAHKNSIIDSSPTQEI</sequence>
<name>A0A3M9N4R5_9BACT</name>
<reference evidence="2 3" key="1">
    <citation type="submission" date="2018-11" db="EMBL/GenBank/DDBJ databases">
        <title>Draft genome sequence of Ferruginibacter sp. BO-59.</title>
        <authorList>
            <person name="Im W.T."/>
        </authorList>
    </citation>
    <scope>NUCLEOTIDE SEQUENCE [LARGE SCALE GENOMIC DNA]</scope>
    <source>
        <strain evidence="2 3">BO-59</strain>
    </source>
</reference>
<protein>
    <recommendedName>
        <fullName evidence="4">HdeD family acid-resistance protein</fullName>
    </recommendedName>
</protein>
<keyword evidence="1" id="KW-0812">Transmembrane</keyword>
<dbReference type="Pfam" id="PF03729">
    <property type="entry name" value="DUF308"/>
    <property type="match status" value="1"/>
</dbReference>
<feature type="transmembrane region" description="Helical" evidence="1">
    <location>
        <begin position="68"/>
        <end position="90"/>
    </location>
</feature>
<dbReference type="InterPro" id="IPR052712">
    <property type="entry name" value="Acid_resist_chaperone_HdeD"/>
</dbReference>
<accession>A0A3M9N4R5</accession>
<feature type="transmembrane region" description="Helical" evidence="1">
    <location>
        <begin position="147"/>
        <end position="170"/>
    </location>
</feature>
<feature type="transmembrane region" description="Helical" evidence="1">
    <location>
        <begin position="96"/>
        <end position="114"/>
    </location>
</feature>
<dbReference type="GO" id="GO:0005886">
    <property type="term" value="C:plasma membrane"/>
    <property type="evidence" value="ECO:0007669"/>
    <property type="project" value="TreeGrafter"/>
</dbReference>
<dbReference type="EMBL" id="RJJR01000024">
    <property type="protein sequence ID" value="RNI32772.1"/>
    <property type="molecule type" value="Genomic_DNA"/>
</dbReference>
<dbReference type="InterPro" id="IPR005325">
    <property type="entry name" value="DUF308_memb"/>
</dbReference>
<dbReference type="PANTHER" id="PTHR34989:SF1">
    <property type="entry name" value="PROTEIN HDED"/>
    <property type="match status" value="1"/>
</dbReference>
<evidence type="ECO:0000313" key="2">
    <source>
        <dbReference type="EMBL" id="RNI32772.1"/>
    </source>
</evidence>
<gene>
    <name evidence="2" type="ORF">EFY79_19955</name>
</gene>
<evidence type="ECO:0000256" key="1">
    <source>
        <dbReference type="SAM" id="Phobius"/>
    </source>
</evidence>
<dbReference type="OrthoDB" id="7059775at2"/>
<keyword evidence="3" id="KW-1185">Reference proteome</keyword>
<dbReference type="PANTHER" id="PTHR34989">
    <property type="entry name" value="PROTEIN HDED"/>
    <property type="match status" value="1"/>
</dbReference>
<dbReference type="AlphaFoldDB" id="A0A3M9N4R5"/>
<comment type="caution">
    <text evidence="2">The sequence shown here is derived from an EMBL/GenBank/DDBJ whole genome shotgun (WGS) entry which is preliminary data.</text>
</comment>
<feature type="transmembrane region" description="Helical" evidence="1">
    <location>
        <begin position="7"/>
        <end position="25"/>
    </location>
</feature>
<proteinExistence type="predicted"/>
<dbReference type="Proteomes" id="UP000267223">
    <property type="component" value="Unassembled WGS sequence"/>
</dbReference>